<dbReference type="InParanoid" id="C4JK51"/>
<evidence type="ECO:0000256" key="1">
    <source>
        <dbReference type="SAM" id="MobiDB-lite"/>
    </source>
</evidence>
<feature type="compositionally biased region" description="Polar residues" evidence="1">
    <location>
        <begin position="46"/>
        <end position="60"/>
    </location>
</feature>
<dbReference type="EMBL" id="CH476615">
    <property type="protein sequence ID" value="EEP77159.1"/>
    <property type="molecule type" value="Genomic_DNA"/>
</dbReference>
<proteinExistence type="predicted"/>
<accession>C4JK51</accession>
<dbReference type="KEGG" id="ure:UREG_02008"/>
<dbReference type="VEuPathDB" id="FungiDB:UREG_02008"/>
<gene>
    <name evidence="2" type="ORF">UREG_02008</name>
</gene>
<evidence type="ECO:0000313" key="3">
    <source>
        <dbReference type="Proteomes" id="UP000002058"/>
    </source>
</evidence>
<dbReference type="Proteomes" id="UP000002058">
    <property type="component" value="Unassembled WGS sequence"/>
</dbReference>
<organism evidence="2 3">
    <name type="scientific">Uncinocarpus reesii (strain UAMH 1704)</name>
    <dbReference type="NCBI Taxonomy" id="336963"/>
    <lineage>
        <taxon>Eukaryota</taxon>
        <taxon>Fungi</taxon>
        <taxon>Dikarya</taxon>
        <taxon>Ascomycota</taxon>
        <taxon>Pezizomycotina</taxon>
        <taxon>Eurotiomycetes</taxon>
        <taxon>Eurotiomycetidae</taxon>
        <taxon>Onygenales</taxon>
        <taxon>Onygenaceae</taxon>
        <taxon>Uncinocarpus</taxon>
    </lineage>
</organism>
<dbReference type="HOGENOM" id="CLU_740090_0_0_1"/>
<dbReference type="eggNOG" id="ENOG502RQK5">
    <property type="taxonomic scope" value="Eukaryota"/>
</dbReference>
<evidence type="ECO:0000313" key="2">
    <source>
        <dbReference type="EMBL" id="EEP77159.1"/>
    </source>
</evidence>
<feature type="region of interest" description="Disordered" evidence="1">
    <location>
        <begin position="1"/>
        <end position="197"/>
    </location>
</feature>
<keyword evidence="3" id="KW-1185">Reference proteome</keyword>
<dbReference type="OrthoDB" id="4188816at2759"/>
<reference evidence="3" key="1">
    <citation type="journal article" date="2009" name="Genome Res.">
        <title>Comparative genomic analyses of the human fungal pathogens Coccidioides and their relatives.</title>
        <authorList>
            <person name="Sharpton T.J."/>
            <person name="Stajich J.E."/>
            <person name="Rounsley S.D."/>
            <person name="Gardner M.J."/>
            <person name="Wortman J.R."/>
            <person name="Jordar V.S."/>
            <person name="Maiti R."/>
            <person name="Kodira C.D."/>
            <person name="Neafsey D.E."/>
            <person name="Zeng Q."/>
            <person name="Hung C.-Y."/>
            <person name="McMahan C."/>
            <person name="Muszewska A."/>
            <person name="Grynberg M."/>
            <person name="Mandel M.A."/>
            <person name="Kellner E.M."/>
            <person name="Barker B.M."/>
            <person name="Galgiani J.N."/>
            <person name="Orbach M.J."/>
            <person name="Kirkland T.N."/>
            <person name="Cole G.T."/>
            <person name="Henn M.R."/>
            <person name="Birren B.W."/>
            <person name="Taylor J.W."/>
        </authorList>
    </citation>
    <scope>NUCLEOTIDE SEQUENCE [LARGE SCALE GENOMIC DNA]</scope>
    <source>
        <strain evidence="3">UAMH 1704</strain>
    </source>
</reference>
<feature type="compositionally biased region" description="Polar residues" evidence="1">
    <location>
        <begin position="1"/>
        <end position="31"/>
    </location>
</feature>
<feature type="compositionally biased region" description="Pro residues" evidence="1">
    <location>
        <begin position="141"/>
        <end position="152"/>
    </location>
</feature>
<name>C4JK51_UNCRE</name>
<protein>
    <submittedName>
        <fullName evidence="2">Uncharacterized protein</fullName>
    </submittedName>
</protein>
<dbReference type="RefSeq" id="XP_002542492.1">
    <property type="nucleotide sequence ID" value="XM_002542446.1"/>
</dbReference>
<sequence>MEIEQSKMQATGTSIETDRTSNISEAIQSKAESAKHRLSVEEPTVTADSTEDIGSSNNQPDIAHPNPETREEQKQHTRPKGSDIVAPPYPELQLNPTDRYLPNPQPPPSDASIRQSKLSKPAPHSLEHPPGYMQNAAAISQPPPPPPPPPPTTTTIPSTAGHWTWSDSPNLSGGRYVYSSSPPSPTASPYPGTNAATTAASQAAHRYDISANDQWGDGGDDWGVGWVWEGAKNWGMAVGNRLVEAEEGVWRESMIERTHEVAGHLVQYNQDDQGRQNIYICLTLPQSQSLPGFASKPIMGVTGRPSRNNTDARGNMQLKEISTASAKVPMNKMASKAVESAPRRGQMIHGWISREKIIKIEVCPVAGVESGWGT</sequence>
<dbReference type="GeneID" id="8440444"/>
<dbReference type="AlphaFoldDB" id="C4JK51"/>